<dbReference type="InterPro" id="IPR011050">
    <property type="entry name" value="Pectin_lyase_fold/virulence"/>
</dbReference>
<reference evidence="1" key="1">
    <citation type="journal article" date="2014" name="Front. Microbiol.">
        <title>High frequency of phylogenetically diverse reductive dehalogenase-homologous genes in deep subseafloor sedimentary metagenomes.</title>
        <authorList>
            <person name="Kawai M."/>
            <person name="Futagami T."/>
            <person name="Toyoda A."/>
            <person name="Takaki Y."/>
            <person name="Nishi S."/>
            <person name="Hori S."/>
            <person name="Arai W."/>
            <person name="Tsubouchi T."/>
            <person name="Morono Y."/>
            <person name="Uchiyama I."/>
            <person name="Ito T."/>
            <person name="Fujiyama A."/>
            <person name="Inagaki F."/>
            <person name="Takami H."/>
        </authorList>
    </citation>
    <scope>NUCLEOTIDE SEQUENCE</scope>
    <source>
        <strain evidence="1">Expedition CK06-06</strain>
    </source>
</reference>
<gene>
    <name evidence="1" type="ORF">S01H4_41305</name>
</gene>
<name>X1DNZ1_9ZZZZ</name>
<dbReference type="EMBL" id="BART01022578">
    <property type="protein sequence ID" value="GAG98146.1"/>
    <property type="molecule type" value="Genomic_DNA"/>
</dbReference>
<sequence length="235" mass="26352">MSLGILDYKGCLLKRTANIVMLKVEGVSSTVAYNHIRGVNVENVSFDGDIHAEDMIQLISTSYFKFENCAIFYGAGRQILFWECWDSRFLNVDFIYGGSTDGVTSGIEFRSTDGDLGGATLENTNNIYFDGCRFEWYYNAIESTGFNTNMIMFNNCKFESENCTVNPHMKFSKARTINFSNVVFVTKKIVPNVLEFYQTEGVNGDVSITYALDSVDVDGATIKAEDPTGFNLRLI</sequence>
<proteinExistence type="predicted"/>
<dbReference type="Gene3D" id="2.160.20.10">
    <property type="entry name" value="Single-stranded right-handed beta-helix, Pectin lyase-like"/>
    <property type="match status" value="1"/>
</dbReference>
<protein>
    <recommendedName>
        <fullName evidence="2">Right handed beta helix domain-containing protein</fullName>
    </recommendedName>
</protein>
<dbReference type="AlphaFoldDB" id="X1DNZ1"/>
<evidence type="ECO:0000313" key="1">
    <source>
        <dbReference type="EMBL" id="GAG98146.1"/>
    </source>
</evidence>
<comment type="caution">
    <text evidence="1">The sequence shown here is derived from an EMBL/GenBank/DDBJ whole genome shotgun (WGS) entry which is preliminary data.</text>
</comment>
<organism evidence="1">
    <name type="scientific">marine sediment metagenome</name>
    <dbReference type="NCBI Taxonomy" id="412755"/>
    <lineage>
        <taxon>unclassified sequences</taxon>
        <taxon>metagenomes</taxon>
        <taxon>ecological metagenomes</taxon>
    </lineage>
</organism>
<dbReference type="SUPFAM" id="SSF51126">
    <property type="entry name" value="Pectin lyase-like"/>
    <property type="match status" value="1"/>
</dbReference>
<evidence type="ECO:0008006" key="2">
    <source>
        <dbReference type="Google" id="ProtNLM"/>
    </source>
</evidence>
<dbReference type="InterPro" id="IPR012334">
    <property type="entry name" value="Pectin_lyas_fold"/>
</dbReference>
<accession>X1DNZ1</accession>